<reference evidence="1" key="1">
    <citation type="submission" date="2020-08" db="EMBL/GenBank/DDBJ databases">
        <title>Functional genomics of gut bacteria from endangered species of beetles.</title>
        <authorList>
            <person name="Carlos-Shanley C."/>
        </authorList>
    </citation>
    <scope>NUCLEOTIDE SEQUENCE [LARGE SCALE GENOMIC DNA]</scope>
    <source>
        <strain evidence="1">S00060</strain>
    </source>
</reference>
<gene>
    <name evidence="1" type="ORF">HNP21_005249</name>
</gene>
<protein>
    <submittedName>
        <fullName evidence="1">Nitric oxide reductase large subunit</fullName>
    </submittedName>
</protein>
<dbReference type="RefSeq" id="WP_053488551.1">
    <property type="nucleotide sequence ID" value="NZ_CP169255.1"/>
</dbReference>
<evidence type="ECO:0000313" key="1">
    <source>
        <dbReference type="EMBL" id="MBA9042116.1"/>
    </source>
</evidence>
<organism evidence="1 2">
    <name type="scientific">Priestia aryabhattai</name>
    <name type="common">Bacillus aryabhattai</name>
    <dbReference type="NCBI Taxonomy" id="412384"/>
    <lineage>
        <taxon>Bacteria</taxon>
        <taxon>Bacillati</taxon>
        <taxon>Bacillota</taxon>
        <taxon>Bacilli</taxon>
        <taxon>Bacillales</taxon>
        <taxon>Bacillaceae</taxon>
        <taxon>Priestia</taxon>
    </lineage>
</organism>
<dbReference type="Proteomes" id="UP000543174">
    <property type="component" value="Unassembled WGS sequence"/>
</dbReference>
<accession>A0A7W3NFP7</accession>
<evidence type="ECO:0000313" key="2">
    <source>
        <dbReference type="Proteomes" id="UP000543174"/>
    </source>
</evidence>
<name>A0A7W3NFP7_PRIAR</name>
<dbReference type="AlphaFoldDB" id="A0A7W3NFP7"/>
<proteinExistence type="predicted"/>
<comment type="caution">
    <text evidence="1">The sequence shown here is derived from an EMBL/GenBank/DDBJ whole genome shotgun (WGS) entry which is preliminary data.</text>
</comment>
<keyword evidence="2" id="KW-1185">Reference proteome</keyword>
<sequence>MNTILEDFYELREILSSFDTLQKKYNWLLTDLDGSLPDKYLDHFIDYRIYTDGTKESTYWITGEKLTELANKEEIYFAWGVFSAFNKNEHIDLDMLKEEPYADGNPNFWVKTPTIQHPKAMTELVLWDSSLVLLLSKDEEISTNFRNRFKEFKDLEVYNKEPF</sequence>
<dbReference type="EMBL" id="JACJHT010000009">
    <property type="protein sequence ID" value="MBA9042116.1"/>
    <property type="molecule type" value="Genomic_DNA"/>
</dbReference>